<name>A0A2J6T7D7_9HELO</name>
<keyword evidence="3" id="KW-1185">Reference proteome</keyword>
<protein>
    <submittedName>
        <fullName evidence="2">Uncharacterized protein</fullName>
    </submittedName>
</protein>
<evidence type="ECO:0000313" key="3">
    <source>
        <dbReference type="Proteomes" id="UP000235371"/>
    </source>
</evidence>
<dbReference type="Proteomes" id="UP000235371">
    <property type="component" value="Unassembled WGS sequence"/>
</dbReference>
<dbReference type="InParanoid" id="A0A2J6T7D7"/>
<sequence length="65" mass="7169">MHFTCYYFKHRCQPSTVNCQPSSPVPIAREPPPPSSGTPHSLPQPAHNRHNVGSTKAWYATISPA</sequence>
<gene>
    <name evidence="2" type="ORF">K444DRAFT_613736</name>
</gene>
<dbReference type="AlphaFoldDB" id="A0A2J6T7D7"/>
<evidence type="ECO:0000256" key="1">
    <source>
        <dbReference type="SAM" id="MobiDB-lite"/>
    </source>
</evidence>
<dbReference type="EMBL" id="KZ613817">
    <property type="protein sequence ID" value="PMD58939.1"/>
    <property type="molecule type" value="Genomic_DNA"/>
</dbReference>
<evidence type="ECO:0000313" key="2">
    <source>
        <dbReference type="EMBL" id="PMD58939.1"/>
    </source>
</evidence>
<dbReference type="RefSeq" id="XP_024735843.1">
    <property type="nucleotide sequence ID" value="XM_024880408.1"/>
</dbReference>
<accession>A0A2J6T7D7</accession>
<feature type="region of interest" description="Disordered" evidence="1">
    <location>
        <begin position="17"/>
        <end position="54"/>
    </location>
</feature>
<proteinExistence type="predicted"/>
<reference evidence="2 3" key="1">
    <citation type="submission" date="2016-04" db="EMBL/GenBank/DDBJ databases">
        <title>A degradative enzymes factory behind the ericoid mycorrhizal symbiosis.</title>
        <authorList>
            <consortium name="DOE Joint Genome Institute"/>
            <person name="Martino E."/>
            <person name="Morin E."/>
            <person name="Grelet G."/>
            <person name="Kuo A."/>
            <person name="Kohler A."/>
            <person name="Daghino S."/>
            <person name="Barry K."/>
            <person name="Choi C."/>
            <person name="Cichocki N."/>
            <person name="Clum A."/>
            <person name="Copeland A."/>
            <person name="Hainaut M."/>
            <person name="Haridas S."/>
            <person name="Labutti K."/>
            <person name="Lindquist E."/>
            <person name="Lipzen A."/>
            <person name="Khouja H.-R."/>
            <person name="Murat C."/>
            <person name="Ohm R."/>
            <person name="Olson A."/>
            <person name="Spatafora J."/>
            <person name="Veneault-Fourrey C."/>
            <person name="Henrissat B."/>
            <person name="Grigoriev I."/>
            <person name="Martin F."/>
            <person name="Perotto S."/>
        </authorList>
    </citation>
    <scope>NUCLEOTIDE SEQUENCE [LARGE SCALE GENOMIC DNA]</scope>
    <source>
        <strain evidence="2 3">E</strain>
    </source>
</reference>
<organism evidence="2 3">
    <name type="scientific">Hyaloscypha bicolor E</name>
    <dbReference type="NCBI Taxonomy" id="1095630"/>
    <lineage>
        <taxon>Eukaryota</taxon>
        <taxon>Fungi</taxon>
        <taxon>Dikarya</taxon>
        <taxon>Ascomycota</taxon>
        <taxon>Pezizomycotina</taxon>
        <taxon>Leotiomycetes</taxon>
        <taxon>Helotiales</taxon>
        <taxon>Hyaloscyphaceae</taxon>
        <taxon>Hyaloscypha</taxon>
        <taxon>Hyaloscypha bicolor</taxon>
    </lineage>
</organism>
<dbReference type="GeneID" id="36588485"/>